<dbReference type="GO" id="GO:0008270">
    <property type="term" value="F:zinc ion binding"/>
    <property type="evidence" value="ECO:0007669"/>
    <property type="project" value="InterPro"/>
</dbReference>
<comment type="cofactor">
    <cofactor evidence="1 6">
        <name>Zn(2+)</name>
        <dbReference type="ChEBI" id="CHEBI:29105"/>
    </cofactor>
</comment>
<dbReference type="SUPFAM" id="SSF51735">
    <property type="entry name" value="NAD(P)-binding Rossmann-fold domains"/>
    <property type="match status" value="1"/>
</dbReference>
<dbReference type="Gene3D" id="3.90.180.10">
    <property type="entry name" value="Medium-chain alcohol dehydrogenases, catalytic domain"/>
    <property type="match status" value="1"/>
</dbReference>
<gene>
    <name evidence="8" type="ORF">SAMN05661109_00812</name>
</gene>
<dbReference type="RefSeq" id="WP_092256513.1">
    <property type="nucleotide sequence ID" value="NZ_CP047199.1"/>
</dbReference>
<evidence type="ECO:0000256" key="2">
    <source>
        <dbReference type="ARBA" id="ARBA00008072"/>
    </source>
</evidence>
<evidence type="ECO:0000256" key="6">
    <source>
        <dbReference type="RuleBase" id="RU361277"/>
    </source>
</evidence>
<keyword evidence="5" id="KW-0560">Oxidoreductase</keyword>
<dbReference type="PROSITE" id="PS00059">
    <property type="entry name" value="ADH_ZINC"/>
    <property type="match status" value="1"/>
</dbReference>
<dbReference type="InterPro" id="IPR020843">
    <property type="entry name" value="ER"/>
</dbReference>
<evidence type="ECO:0000313" key="9">
    <source>
        <dbReference type="Proteomes" id="UP000198929"/>
    </source>
</evidence>
<evidence type="ECO:0000313" key="8">
    <source>
        <dbReference type="EMBL" id="SER69089.1"/>
    </source>
</evidence>
<dbReference type="SUPFAM" id="SSF50129">
    <property type="entry name" value="GroES-like"/>
    <property type="match status" value="1"/>
</dbReference>
<dbReference type="Proteomes" id="UP000198929">
    <property type="component" value="Unassembled WGS sequence"/>
</dbReference>
<dbReference type="InterPro" id="IPR013154">
    <property type="entry name" value="ADH-like_N"/>
</dbReference>
<dbReference type="EMBL" id="FOGQ01000002">
    <property type="protein sequence ID" value="SER69089.1"/>
    <property type="molecule type" value="Genomic_DNA"/>
</dbReference>
<keyword evidence="9" id="KW-1185">Reference proteome</keyword>
<evidence type="ECO:0000256" key="1">
    <source>
        <dbReference type="ARBA" id="ARBA00001947"/>
    </source>
</evidence>
<name>A0A1H9RAK7_9CORY</name>
<dbReference type="InterPro" id="IPR013149">
    <property type="entry name" value="ADH-like_C"/>
</dbReference>
<dbReference type="PANTHER" id="PTHR43161:SF9">
    <property type="entry name" value="SORBITOL DEHYDROGENASE"/>
    <property type="match status" value="1"/>
</dbReference>
<dbReference type="InterPro" id="IPR002328">
    <property type="entry name" value="ADH_Zn_CS"/>
</dbReference>
<feature type="domain" description="Enoyl reductase (ER)" evidence="7">
    <location>
        <begin position="9"/>
        <end position="338"/>
    </location>
</feature>
<reference evidence="9" key="1">
    <citation type="submission" date="2016-10" db="EMBL/GenBank/DDBJ databases">
        <authorList>
            <person name="Varghese N."/>
            <person name="Submissions S."/>
        </authorList>
    </citation>
    <scope>NUCLEOTIDE SEQUENCE [LARGE SCALE GENOMIC DNA]</scope>
    <source>
        <strain evidence="9">DSM 20524</strain>
    </source>
</reference>
<keyword evidence="4 6" id="KW-0862">Zinc</keyword>
<protein>
    <submittedName>
        <fullName evidence="8">L-idonate 5-dehydrogenase</fullName>
    </submittedName>
</protein>
<dbReference type="Pfam" id="PF00107">
    <property type="entry name" value="ADH_zinc_N"/>
    <property type="match status" value="1"/>
</dbReference>
<organism evidence="8 9">
    <name type="scientific">Corynebacterium cystitidis DSM 20524</name>
    <dbReference type="NCBI Taxonomy" id="1121357"/>
    <lineage>
        <taxon>Bacteria</taxon>
        <taxon>Bacillati</taxon>
        <taxon>Actinomycetota</taxon>
        <taxon>Actinomycetes</taxon>
        <taxon>Mycobacteriales</taxon>
        <taxon>Corynebacteriaceae</taxon>
        <taxon>Corynebacterium</taxon>
    </lineage>
</organism>
<dbReference type="Pfam" id="PF08240">
    <property type="entry name" value="ADH_N"/>
    <property type="match status" value="1"/>
</dbReference>
<dbReference type="PANTHER" id="PTHR43161">
    <property type="entry name" value="SORBITOL DEHYDROGENASE"/>
    <property type="match status" value="1"/>
</dbReference>
<evidence type="ECO:0000256" key="3">
    <source>
        <dbReference type="ARBA" id="ARBA00022723"/>
    </source>
</evidence>
<keyword evidence="3 6" id="KW-0479">Metal-binding</keyword>
<dbReference type="GO" id="GO:0016491">
    <property type="term" value="F:oxidoreductase activity"/>
    <property type="evidence" value="ECO:0007669"/>
    <property type="project" value="UniProtKB-KW"/>
</dbReference>
<comment type="similarity">
    <text evidence="2 6">Belongs to the zinc-containing alcohol dehydrogenase family.</text>
</comment>
<evidence type="ECO:0000256" key="4">
    <source>
        <dbReference type="ARBA" id="ARBA00022833"/>
    </source>
</evidence>
<dbReference type="InterPro" id="IPR011032">
    <property type="entry name" value="GroES-like_sf"/>
</dbReference>
<accession>A0A1H9RAK7</accession>
<dbReference type="SMART" id="SM00829">
    <property type="entry name" value="PKS_ER"/>
    <property type="match status" value="1"/>
</dbReference>
<dbReference type="CDD" id="cd08232">
    <property type="entry name" value="idonate-5-DH"/>
    <property type="match status" value="1"/>
</dbReference>
<dbReference type="InterPro" id="IPR036291">
    <property type="entry name" value="NAD(P)-bd_dom_sf"/>
</dbReference>
<dbReference type="AlphaFoldDB" id="A0A1H9RAK7"/>
<dbReference type="Gene3D" id="3.40.50.720">
    <property type="entry name" value="NAD(P)-binding Rossmann-like Domain"/>
    <property type="match status" value="1"/>
</dbReference>
<evidence type="ECO:0000256" key="5">
    <source>
        <dbReference type="ARBA" id="ARBA00023002"/>
    </source>
</evidence>
<proteinExistence type="inferred from homology"/>
<dbReference type="STRING" id="1121357.SAMN05661109_00812"/>
<evidence type="ECO:0000259" key="7">
    <source>
        <dbReference type="SMART" id="SM00829"/>
    </source>
</evidence>
<sequence length="341" mass="36106">MKAVTISPELDLQIVEVDTPDPGPGEVRVRMEYGGVCGSDIAYWKTGVSGTATLREPLILGHEMAGVVDQLGTGIATVAVGDRVTFDPATLVGDYEVSPELARRSNLWPEVRYFGSAAFLPHEQGGFSTYRVVREDQIYHLPENVSTREAAATEPLAVAIHAVQRSGDISGKKVLVNGCGPIGSLIVAAAKHYGASEVWAADLADTSLHHARAMGADHTVNVNSHALPEDMEVAFDASGAPAAIGGLLMALRRGATLVQVGNLPSKPAPFNLGQLVTREINYIGSYRFTPEVIPSALQAMASGLDVTPILTHEFPIDQAEKAFETAADRSTGSSKVLLKLS</sequence>